<accession>A0ABP9Q9X9</accession>
<reference evidence="3" key="1">
    <citation type="journal article" date="2019" name="Int. J. Syst. Evol. Microbiol.">
        <title>The Global Catalogue of Microorganisms (GCM) 10K type strain sequencing project: providing services to taxonomists for standard genome sequencing and annotation.</title>
        <authorList>
            <consortium name="The Broad Institute Genomics Platform"/>
            <consortium name="The Broad Institute Genome Sequencing Center for Infectious Disease"/>
            <person name="Wu L."/>
            <person name="Ma J."/>
        </authorList>
    </citation>
    <scope>NUCLEOTIDE SEQUENCE [LARGE SCALE GENOMIC DNA]</scope>
    <source>
        <strain evidence="3">JCM 18303</strain>
    </source>
</reference>
<evidence type="ECO:0000313" key="3">
    <source>
        <dbReference type="Proteomes" id="UP001428817"/>
    </source>
</evidence>
<proteinExistence type="predicted"/>
<comment type="caution">
    <text evidence="2">The sequence shown here is derived from an EMBL/GenBank/DDBJ whole genome shotgun (WGS) entry which is preliminary data.</text>
</comment>
<gene>
    <name evidence="2" type="ORF">GCM10023321_39050</name>
</gene>
<feature type="region of interest" description="Disordered" evidence="1">
    <location>
        <begin position="1"/>
        <end position="35"/>
    </location>
</feature>
<evidence type="ECO:0000256" key="1">
    <source>
        <dbReference type="SAM" id="MobiDB-lite"/>
    </source>
</evidence>
<protein>
    <submittedName>
        <fullName evidence="2">Uncharacterized protein</fullName>
    </submittedName>
</protein>
<keyword evidence="3" id="KW-1185">Reference proteome</keyword>
<name>A0ABP9Q9X9_9PSEU</name>
<feature type="compositionally biased region" description="Polar residues" evidence="1">
    <location>
        <begin position="1"/>
        <end position="17"/>
    </location>
</feature>
<dbReference type="Proteomes" id="UP001428817">
    <property type="component" value="Unassembled WGS sequence"/>
</dbReference>
<evidence type="ECO:0000313" key="2">
    <source>
        <dbReference type="EMBL" id="GAA5158810.1"/>
    </source>
</evidence>
<organism evidence="2 3">
    <name type="scientific">Pseudonocardia eucalypti</name>
    <dbReference type="NCBI Taxonomy" id="648755"/>
    <lineage>
        <taxon>Bacteria</taxon>
        <taxon>Bacillati</taxon>
        <taxon>Actinomycetota</taxon>
        <taxon>Actinomycetes</taxon>
        <taxon>Pseudonocardiales</taxon>
        <taxon>Pseudonocardiaceae</taxon>
        <taxon>Pseudonocardia</taxon>
    </lineage>
</organism>
<dbReference type="EMBL" id="BAABJP010000015">
    <property type="protein sequence ID" value="GAA5158810.1"/>
    <property type="molecule type" value="Genomic_DNA"/>
</dbReference>
<sequence>MPTSVSARTISSRTPSSAKVGESGRTGAPACNGSAVSSEAESNAVELSSVELGLSLLTVRAIASLQRAKARRNDSAARAHSMCRGLALSGGQWVLDPVVIWHCRNFELPRDARLCCGAALDHMIAVARPAWGVTRLIG</sequence>